<dbReference type="SUPFAM" id="SSF53756">
    <property type="entry name" value="UDP-Glycosyltransferase/glycogen phosphorylase"/>
    <property type="match status" value="1"/>
</dbReference>
<gene>
    <name evidence="2" type="ORF">LRS13_24830</name>
</gene>
<evidence type="ECO:0000259" key="1">
    <source>
        <dbReference type="Pfam" id="PF06722"/>
    </source>
</evidence>
<dbReference type="InterPro" id="IPR010610">
    <property type="entry name" value="EryCIII-like_C"/>
</dbReference>
<dbReference type="Pfam" id="PF06722">
    <property type="entry name" value="EryCIII-like_C"/>
    <property type="match status" value="1"/>
</dbReference>
<protein>
    <recommendedName>
        <fullName evidence="1">Erythromycin biosynthesis protein CIII-like C-terminal domain-containing protein</fullName>
    </recommendedName>
</protein>
<feature type="domain" description="Erythromycin biosynthesis protein CIII-like C-terminal" evidence="1">
    <location>
        <begin position="275"/>
        <end position="393"/>
    </location>
</feature>
<proteinExistence type="predicted"/>
<evidence type="ECO:0000313" key="3">
    <source>
        <dbReference type="Proteomes" id="UP001058860"/>
    </source>
</evidence>
<reference evidence="3" key="1">
    <citation type="submission" date="2021-11" db="EMBL/GenBank/DDBJ databases">
        <title>Cultivation dependent microbiological survey of springs from the worlds oldest radium mine currently devoted to the extraction of radon-saturated water.</title>
        <authorList>
            <person name="Kapinusova G."/>
            <person name="Smrhova T."/>
            <person name="Strejcek M."/>
            <person name="Suman J."/>
            <person name="Jani K."/>
            <person name="Pajer P."/>
            <person name="Uhlik O."/>
        </authorList>
    </citation>
    <scope>NUCLEOTIDE SEQUENCE [LARGE SCALE GENOMIC DNA]</scope>
    <source>
        <strain evidence="3">J379</strain>
    </source>
</reference>
<sequence>MSTILAYTSPAAGHLFPLVPGLLELSERGHDVVVITDPDLVSTMRAAGLRAEPVAPAVSDIKPSDHLATSAKERLTRGVGDLVQRGRHEIGDLQAAIRDHDPDLLLIDTNAYGAAVAAEASGLPWAMVLPTLLPLPGAGIPPYGLGLKPMHNPIGRMRDRLLTRTVMGMFDDAMRPEINTMRATVGLPPLDAVTDHLLAADQMLVLTGEPLEYSRVDLPAKVRFLGAQSWDPPQETPAWLLEPGDPWVLVTCSTDYQGDEKLAAAAIDALRDEPVRVVVTLADASRSAAELPYAPNARVERFVPHGAILQRSMAVISHGGMGIVQKSMVAGVPLVVVPFGRDQPEVARRVTEAGAGVTLPAKRLDAGRLNDAFQKARSMRPSVAAASARLRADGGGTRVADAVETLVAQREVVAA</sequence>
<dbReference type="Gene3D" id="3.40.50.2000">
    <property type="entry name" value="Glycogen Phosphorylase B"/>
    <property type="match status" value="2"/>
</dbReference>
<dbReference type="PANTHER" id="PTHR48050:SF13">
    <property type="entry name" value="STEROL 3-BETA-GLUCOSYLTRANSFERASE UGT80A2"/>
    <property type="match status" value="1"/>
</dbReference>
<dbReference type="InterPro" id="IPR050426">
    <property type="entry name" value="Glycosyltransferase_28"/>
</dbReference>
<dbReference type="CDD" id="cd03784">
    <property type="entry name" value="GT1_Gtf-like"/>
    <property type="match status" value="1"/>
</dbReference>
<accession>A0ABY5PGY2</accession>
<organism evidence="2 3">
    <name type="scientific">Svornostia abyssi</name>
    <dbReference type="NCBI Taxonomy" id="2898438"/>
    <lineage>
        <taxon>Bacteria</taxon>
        <taxon>Bacillati</taxon>
        <taxon>Actinomycetota</taxon>
        <taxon>Thermoleophilia</taxon>
        <taxon>Solirubrobacterales</taxon>
        <taxon>Baekduiaceae</taxon>
        <taxon>Svornostia</taxon>
    </lineage>
</organism>
<evidence type="ECO:0000313" key="2">
    <source>
        <dbReference type="EMBL" id="UUY03842.1"/>
    </source>
</evidence>
<dbReference type="Proteomes" id="UP001058860">
    <property type="component" value="Chromosome"/>
</dbReference>
<dbReference type="PANTHER" id="PTHR48050">
    <property type="entry name" value="STEROL 3-BETA-GLUCOSYLTRANSFERASE"/>
    <property type="match status" value="1"/>
</dbReference>
<dbReference type="InterPro" id="IPR002213">
    <property type="entry name" value="UDP_glucos_trans"/>
</dbReference>
<name>A0ABY5PGY2_9ACTN</name>
<keyword evidence="3" id="KW-1185">Reference proteome</keyword>
<dbReference type="RefSeq" id="WP_353864340.1">
    <property type="nucleotide sequence ID" value="NZ_CP088295.1"/>
</dbReference>
<dbReference type="EMBL" id="CP088295">
    <property type="protein sequence ID" value="UUY03842.1"/>
    <property type="molecule type" value="Genomic_DNA"/>
</dbReference>